<dbReference type="InterPro" id="IPR044043">
    <property type="entry name" value="VanA_C_cat"/>
</dbReference>
<dbReference type="InterPro" id="IPR050584">
    <property type="entry name" value="Cholesterol_7-desaturase"/>
</dbReference>
<dbReference type="Gene3D" id="2.102.10.10">
    <property type="entry name" value="Rieske [2Fe-2S] iron-sulphur domain"/>
    <property type="match status" value="1"/>
</dbReference>
<dbReference type="InterPro" id="IPR036922">
    <property type="entry name" value="Rieske_2Fe-2S_sf"/>
</dbReference>
<evidence type="ECO:0000313" key="8">
    <source>
        <dbReference type="Proteomes" id="UP001469365"/>
    </source>
</evidence>
<protein>
    <submittedName>
        <fullName evidence="7">Aromatic ring-hydroxylating dioxygenase subunit alpha</fullName>
        <ecNumber evidence="7">1.14.13.-</ecNumber>
    </submittedName>
</protein>
<feature type="domain" description="Rieske" evidence="6">
    <location>
        <begin position="11"/>
        <end position="114"/>
    </location>
</feature>
<dbReference type="PROSITE" id="PS51296">
    <property type="entry name" value="RIESKE"/>
    <property type="match status" value="1"/>
</dbReference>
<dbReference type="InterPro" id="IPR017941">
    <property type="entry name" value="Rieske_2Fe-2S"/>
</dbReference>
<evidence type="ECO:0000313" key="7">
    <source>
        <dbReference type="EMBL" id="MEK8127613.1"/>
    </source>
</evidence>
<gene>
    <name evidence="7" type="ORF">WMW72_06750</name>
</gene>
<sequence length="337" mass="38085">MNQDPVLVKDWLAAAYAHDLKGNPLQVTILNERIVLFRTRGGVHAFKDLCIHRGAALSLGKVEDDCIVCPYHGWKYDAEGECVKIPQQPARQSIPPKAKAVVYACIEKYGVIWVKFDAASSQDPPVPFYGEFDDPSFQTVHAEPYLLHAAAPRVVENFLDASHLAFVHDGLLGDSNYPEIPDYSVSWEGDRYVSDEIAIYADADGSGQYATIYYTFEILRPLTARLKKVNYANNQVLSMLFTVLPHEERKTTVFALVSRNYALDQPDEYFREFQKRVIEQDAAIVESQRPEELPLDLQAELHLKADRVSIAYRRWLKELGVTYGSDVSVVSQPSFNP</sequence>
<keyword evidence="4" id="KW-0408">Iron</keyword>
<dbReference type="Pfam" id="PF19112">
    <property type="entry name" value="VanA_C"/>
    <property type="match status" value="1"/>
</dbReference>
<dbReference type="SUPFAM" id="SSF50022">
    <property type="entry name" value="ISP domain"/>
    <property type="match status" value="1"/>
</dbReference>
<dbReference type="EMBL" id="JBBPCC010000003">
    <property type="protein sequence ID" value="MEK8127613.1"/>
    <property type="molecule type" value="Genomic_DNA"/>
</dbReference>
<accession>A0ABU9DFI8</accession>
<dbReference type="SUPFAM" id="SSF55961">
    <property type="entry name" value="Bet v1-like"/>
    <property type="match status" value="1"/>
</dbReference>
<evidence type="ECO:0000256" key="4">
    <source>
        <dbReference type="ARBA" id="ARBA00023004"/>
    </source>
</evidence>
<dbReference type="Proteomes" id="UP001469365">
    <property type="component" value="Unassembled WGS sequence"/>
</dbReference>
<keyword evidence="8" id="KW-1185">Reference proteome</keyword>
<comment type="caution">
    <text evidence="7">The sequence shown here is derived from an EMBL/GenBank/DDBJ whole genome shotgun (WGS) entry which is preliminary data.</text>
</comment>
<dbReference type="Gene3D" id="3.90.380.10">
    <property type="entry name" value="Naphthalene 1,2-dioxygenase Alpha Subunit, Chain A, domain 1"/>
    <property type="match status" value="1"/>
</dbReference>
<evidence type="ECO:0000259" key="6">
    <source>
        <dbReference type="PROSITE" id="PS51296"/>
    </source>
</evidence>
<dbReference type="InterPro" id="IPR015881">
    <property type="entry name" value="ARHD_Rieske_2Fe_2S"/>
</dbReference>
<keyword evidence="3 7" id="KW-0560">Oxidoreductase</keyword>
<dbReference type="RefSeq" id="WP_341414671.1">
    <property type="nucleotide sequence ID" value="NZ_JBBPCC010000003.1"/>
</dbReference>
<proteinExistence type="predicted"/>
<evidence type="ECO:0000256" key="2">
    <source>
        <dbReference type="ARBA" id="ARBA00022723"/>
    </source>
</evidence>
<name>A0ABU9DFI8_9BACL</name>
<evidence type="ECO:0000256" key="5">
    <source>
        <dbReference type="ARBA" id="ARBA00023014"/>
    </source>
</evidence>
<dbReference type="PROSITE" id="PS00570">
    <property type="entry name" value="RING_HYDROXYL_ALPHA"/>
    <property type="match status" value="1"/>
</dbReference>
<keyword evidence="1" id="KW-0001">2Fe-2S</keyword>
<reference evidence="7 8" key="1">
    <citation type="submission" date="2024-04" db="EMBL/GenBank/DDBJ databases">
        <title>draft genome sequnece of Paenibacillus filicis.</title>
        <authorList>
            <person name="Kim D.-U."/>
        </authorList>
    </citation>
    <scope>NUCLEOTIDE SEQUENCE [LARGE SCALE GENOMIC DNA]</scope>
    <source>
        <strain evidence="7 8">KACC14197</strain>
    </source>
</reference>
<dbReference type="GO" id="GO:0051213">
    <property type="term" value="F:dioxygenase activity"/>
    <property type="evidence" value="ECO:0007669"/>
    <property type="project" value="UniProtKB-KW"/>
</dbReference>
<keyword evidence="7" id="KW-0223">Dioxygenase</keyword>
<evidence type="ECO:0000256" key="3">
    <source>
        <dbReference type="ARBA" id="ARBA00023002"/>
    </source>
</evidence>
<dbReference type="PANTHER" id="PTHR21266">
    <property type="entry name" value="IRON-SULFUR DOMAIN CONTAINING PROTEIN"/>
    <property type="match status" value="1"/>
</dbReference>
<keyword evidence="5" id="KW-0411">Iron-sulfur</keyword>
<dbReference type="EC" id="1.14.13.-" evidence="7"/>
<organism evidence="7 8">
    <name type="scientific">Paenibacillus filicis</name>
    <dbReference type="NCBI Taxonomy" id="669464"/>
    <lineage>
        <taxon>Bacteria</taxon>
        <taxon>Bacillati</taxon>
        <taxon>Bacillota</taxon>
        <taxon>Bacilli</taxon>
        <taxon>Bacillales</taxon>
        <taxon>Paenibacillaceae</taxon>
        <taxon>Paenibacillus</taxon>
    </lineage>
</organism>
<dbReference type="Pfam" id="PF00355">
    <property type="entry name" value="Rieske"/>
    <property type="match status" value="1"/>
</dbReference>
<evidence type="ECO:0000256" key="1">
    <source>
        <dbReference type="ARBA" id="ARBA00022714"/>
    </source>
</evidence>
<dbReference type="PANTHER" id="PTHR21266:SF60">
    <property type="entry name" value="3-KETOSTEROID-9-ALPHA-MONOOXYGENASE, OXYGENASE COMPONENT"/>
    <property type="match status" value="1"/>
</dbReference>
<keyword evidence="2" id="KW-0479">Metal-binding</keyword>